<evidence type="ECO:0000256" key="6">
    <source>
        <dbReference type="PROSITE-ProRule" id="PRU00221"/>
    </source>
</evidence>
<reference evidence="9" key="1">
    <citation type="submission" date="2025-08" db="UniProtKB">
        <authorList>
            <consortium name="Ensembl"/>
        </authorList>
    </citation>
    <scope>IDENTIFICATION</scope>
</reference>
<sequence>MVKETVPEDVANPEQGQKTPSKAAYDLTPSSRGRLRKKNSRYLDYDTSETNEEPKDEELLARKPRAVATVAKPPGKTPGRKVGRPRKVPLASADVCTSPHVANGNLLAHTNVSPSPITEESLENGTPKPKRKYVKKQIVNAELLAPSENIKEEEEPEELQPGGRPKRTAAKMAMKFLHTMVKEEFTEDSNVTSDVISKPAPETTEERKSQRKKGTVRKYHVLWTFFFFFFFFFFYNQTYFDAPLGRKGRKRKYSDSNASEDEDFVPNVAEAEAEEEDEYEEEDEGEEEATVNYRDEKYSGSAARILKIPALMISAILETVNSHKKFCDEQLSSWVFPEWLPSSRVWHRVPSSELESYLPHECVSAAFKVSRDGCDEEAPLQRLNRFESSPAHLECWDMHLYTGGPVWAMEWCPTPDNVVASQYLALACHKDMEDQHYSHKTYPGTALVQLWDVGTLEYNTRPDSQPALAYGLVLDRGFVWHLRWCPSGGWELPTSQKEAPLLPRLGLLAVATSTCVVTIYSLPHPDALRGSQKHPDSGDTSQPACIYKPDPVVTLKLGSLNAPRLGHSGQVLSMDWLPVKPHDIIALGFYDGMVGLWDLNTKSALLRVQESRDSPSLLPYKCFHAHEHAVRALRFCPASRHFVATAGEDRLLKTWDLRRLYGPITVQKRSLINEICWPANAAGLMWCQDSAFAANTTNGVHYCDHQMHSYYAVPRMTTVWSISYSDWLNALLTSDMVGDVILCMLPPLLDGAQYVKKTVERRFPVYLTSMEPHETTAEANGHEQEVREYEREVDDQAAGERSSSSGKADIESLPSESYEEAKRKYYLHHADNNMKCFSKLGRLWKQMKNTELQNNLNFDVMPLASLHKVRMNPNLSCHTWTASGGQAGLVRLNCIRGLNSKGVQDLIHRARSSPLDVSPDIPHDLPPDVPLDAPQKVPQDNPQDIHPDSLQDIPQDTAHNILSEAPL</sequence>
<dbReference type="AlphaFoldDB" id="A0A3Q2YY32"/>
<evidence type="ECO:0000256" key="2">
    <source>
        <dbReference type="ARBA" id="ARBA00022574"/>
    </source>
</evidence>
<dbReference type="Proteomes" id="UP000264820">
    <property type="component" value="Unplaced"/>
</dbReference>
<dbReference type="InterPro" id="IPR036322">
    <property type="entry name" value="WD40_repeat_dom_sf"/>
</dbReference>
<feature type="compositionally biased region" description="Polar residues" evidence="7">
    <location>
        <begin position="108"/>
        <end position="118"/>
    </location>
</feature>
<keyword evidence="5" id="KW-0539">Nucleus</keyword>
<dbReference type="GO" id="GO:0005634">
    <property type="term" value="C:nucleus"/>
    <property type="evidence" value="ECO:0007669"/>
    <property type="project" value="UniProtKB-SubCell"/>
</dbReference>
<evidence type="ECO:0000256" key="3">
    <source>
        <dbReference type="ARBA" id="ARBA00022737"/>
    </source>
</evidence>
<dbReference type="SMART" id="SM00320">
    <property type="entry name" value="WD40"/>
    <property type="match status" value="3"/>
</dbReference>
<dbReference type="PROSITE" id="PS50294">
    <property type="entry name" value="WD_REPEATS_REGION"/>
    <property type="match status" value="1"/>
</dbReference>
<evidence type="ECO:0000256" key="8">
    <source>
        <dbReference type="SAM" id="Phobius"/>
    </source>
</evidence>
<keyword evidence="3" id="KW-0677">Repeat</keyword>
<feature type="compositionally biased region" description="Acidic residues" evidence="7">
    <location>
        <begin position="46"/>
        <end position="56"/>
    </location>
</feature>
<dbReference type="GO" id="GO:0000127">
    <property type="term" value="C:transcription factor TFIIIC complex"/>
    <property type="evidence" value="ECO:0007669"/>
    <property type="project" value="TreeGrafter"/>
</dbReference>
<dbReference type="PANTHER" id="PTHR15052:SF2">
    <property type="entry name" value="GENERAL TRANSCRIPTION FACTOR 3C POLYPEPTIDE 2"/>
    <property type="match status" value="1"/>
</dbReference>
<dbReference type="GeneTree" id="ENSGT00390000018632"/>
<dbReference type="STRING" id="109280.ENSHCOP00000024030"/>
<feature type="repeat" description="WD" evidence="6">
    <location>
        <begin position="623"/>
        <end position="658"/>
    </location>
</feature>
<feature type="compositionally biased region" description="Acidic residues" evidence="7">
    <location>
        <begin position="271"/>
        <end position="289"/>
    </location>
</feature>
<name>A0A3Q2YY32_HIPCM</name>
<feature type="region of interest" description="Disordered" evidence="7">
    <location>
        <begin position="247"/>
        <end position="290"/>
    </location>
</feature>
<feature type="region of interest" description="Disordered" evidence="7">
    <location>
        <begin position="106"/>
        <end position="130"/>
    </location>
</feature>
<keyword evidence="4" id="KW-0804">Transcription</keyword>
<dbReference type="GO" id="GO:0006383">
    <property type="term" value="P:transcription by RNA polymerase III"/>
    <property type="evidence" value="ECO:0007669"/>
    <property type="project" value="TreeGrafter"/>
</dbReference>
<dbReference type="InterPro" id="IPR019775">
    <property type="entry name" value="WD40_repeat_CS"/>
</dbReference>
<protein>
    <submittedName>
        <fullName evidence="9">General transcription factor IIIC, polypeptide 2, beta</fullName>
    </submittedName>
</protein>
<evidence type="ECO:0000256" key="7">
    <source>
        <dbReference type="SAM" id="MobiDB-lite"/>
    </source>
</evidence>
<feature type="region of interest" description="Disordered" evidence="7">
    <location>
        <begin position="188"/>
        <end position="211"/>
    </location>
</feature>
<dbReference type="Gene3D" id="2.130.10.10">
    <property type="entry name" value="YVTN repeat-like/Quinoprotein amine dehydrogenase"/>
    <property type="match status" value="1"/>
</dbReference>
<evidence type="ECO:0000256" key="5">
    <source>
        <dbReference type="ARBA" id="ARBA00023242"/>
    </source>
</evidence>
<reference evidence="9" key="2">
    <citation type="submission" date="2025-09" db="UniProtKB">
        <authorList>
            <consortium name="Ensembl"/>
        </authorList>
    </citation>
    <scope>IDENTIFICATION</scope>
</reference>
<evidence type="ECO:0000256" key="4">
    <source>
        <dbReference type="ARBA" id="ARBA00023163"/>
    </source>
</evidence>
<keyword evidence="10" id="KW-1185">Reference proteome</keyword>
<dbReference type="Ensembl" id="ENSHCOT00000016817.1">
    <property type="protein sequence ID" value="ENSHCOP00000024030.1"/>
    <property type="gene ID" value="ENSHCOG00000013018.1"/>
</dbReference>
<evidence type="ECO:0000256" key="1">
    <source>
        <dbReference type="ARBA" id="ARBA00004123"/>
    </source>
</evidence>
<dbReference type="InterPro" id="IPR052416">
    <property type="entry name" value="GTF3C_component"/>
</dbReference>
<proteinExistence type="predicted"/>
<feature type="transmembrane region" description="Helical" evidence="8">
    <location>
        <begin position="216"/>
        <end position="235"/>
    </location>
</feature>
<accession>A0A3Q2YY32</accession>
<feature type="region of interest" description="Disordered" evidence="7">
    <location>
        <begin position="1"/>
        <end position="58"/>
    </location>
</feature>
<dbReference type="InterPro" id="IPR001680">
    <property type="entry name" value="WD40_rpt"/>
</dbReference>
<dbReference type="OMA" id="GFIWQLK"/>
<dbReference type="PROSITE" id="PS00678">
    <property type="entry name" value="WD_REPEATS_1"/>
    <property type="match status" value="2"/>
</dbReference>
<feature type="region of interest" description="Disordered" evidence="7">
    <location>
        <begin position="773"/>
        <end position="815"/>
    </location>
</feature>
<dbReference type="SUPFAM" id="SSF50978">
    <property type="entry name" value="WD40 repeat-like"/>
    <property type="match status" value="1"/>
</dbReference>
<evidence type="ECO:0000313" key="10">
    <source>
        <dbReference type="Proteomes" id="UP000264820"/>
    </source>
</evidence>
<keyword evidence="8" id="KW-1133">Transmembrane helix</keyword>
<feature type="compositionally biased region" description="Basic and acidic residues" evidence="7">
    <location>
        <begin position="773"/>
        <end position="790"/>
    </location>
</feature>
<keyword evidence="8" id="KW-0812">Transmembrane</keyword>
<dbReference type="Pfam" id="PF00400">
    <property type="entry name" value="WD40"/>
    <property type="match status" value="1"/>
</dbReference>
<evidence type="ECO:0000313" key="9">
    <source>
        <dbReference type="Ensembl" id="ENSHCOP00000024030.1"/>
    </source>
</evidence>
<keyword evidence="2 6" id="KW-0853">WD repeat</keyword>
<organism evidence="9 10">
    <name type="scientific">Hippocampus comes</name>
    <name type="common">Tiger tail seahorse</name>
    <dbReference type="NCBI Taxonomy" id="109280"/>
    <lineage>
        <taxon>Eukaryota</taxon>
        <taxon>Metazoa</taxon>
        <taxon>Chordata</taxon>
        <taxon>Craniata</taxon>
        <taxon>Vertebrata</taxon>
        <taxon>Euteleostomi</taxon>
        <taxon>Actinopterygii</taxon>
        <taxon>Neopterygii</taxon>
        <taxon>Teleostei</taxon>
        <taxon>Neoteleostei</taxon>
        <taxon>Acanthomorphata</taxon>
        <taxon>Syngnathiaria</taxon>
        <taxon>Syngnathiformes</taxon>
        <taxon>Syngnathoidei</taxon>
        <taxon>Syngnathidae</taxon>
        <taxon>Hippocampus</taxon>
    </lineage>
</organism>
<dbReference type="InterPro" id="IPR015943">
    <property type="entry name" value="WD40/YVTN_repeat-like_dom_sf"/>
</dbReference>
<comment type="subcellular location">
    <subcellularLocation>
        <location evidence="1">Nucleus</location>
    </subcellularLocation>
</comment>
<feature type="repeat" description="WD" evidence="6">
    <location>
        <begin position="564"/>
        <end position="607"/>
    </location>
</feature>
<dbReference type="PROSITE" id="PS50082">
    <property type="entry name" value="WD_REPEATS_2"/>
    <property type="match status" value="2"/>
</dbReference>
<feature type="region of interest" description="Disordered" evidence="7">
    <location>
        <begin position="914"/>
        <end position="967"/>
    </location>
</feature>
<keyword evidence="8" id="KW-0472">Membrane</keyword>
<dbReference type="PANTHER" id="PTHR15052">
    <property type="entry name" value="RNA POLYMERASE III TRANSCRIPTION INITIATION FACTOR COMPLEX SUBUNIT"/>
    <property type="match status" value="1"/>
</dbReference>